<evidence type="ECO:0000256" key="12">
    <source>
        <dbReference type="ARBA" id="ARBA00037975"/>
    </source>
</evidence>
<dbReference type="PANTHER" id="PTHR30529:SF1">
    <property type="entry name" value="CYTOCHROME B561 HOMOLOG 2"/>
    <property type="match status" value="1"/>
</dbReference>
<proteinExistence type="inferred from homology"/>
<comment type="cofactor">
    <cofactor evidence="1">
        <name>heme b</name>
        <dbReference type="ChEBI" id="CHEBI:60344"/>
    </cofactor>
</comment>
<gene>
    <name evidence="15" type="ORF">HTY61_03755</name>
</gene>
<dbReference type="AlphaFoldDB" id="A0A6N1V9M3"/>
<feature type="transmembrane region" description="Helical" evidence="13">
    <location>
        <begin position="84"/>
        <end position="103"/>
    </location>
</feature>
<dbReference type="GO" id="GO:0005886">
    <property type="term" value="C:plasma membrane"/>
    <property type="evidence" value="ECO:0007669"/>
    <property type="project" value="UniProtKB-SubCell"/>
</dbReference>
<evidence type="ECO:0000256" key="6">
    <source>
        <dbReference type="ARBA" id="ARBA00022692"/>
    </source>
</evidence>
<evidence type="ECO:0000256" key="10">
    <source>
        <dbReference type="ARBA" id="ARBA00023004"/>
    </source>
</evidence>
<evidence type="ECO:0000256" key="3">
    <source>
        <dbReference type="ARBA" id="ARBA00022448"/>
    </source>
</evidence>
<keyword evidence="8" id="KW-0249">Electron transport</keyword>
<evidence type="ECO:0000256" key="1">
    <source>
        <dbReference type="ARBA" id="ARBA00001970"/>
    </source>
</evidence>
<feature type="transmembrane region" description="Helical" evidence="13">
    <location>
        <begin position="20"/>
        <end position="37"/>
    </location>
</feature>
<evidence type="ECO:0000259" key="14">
    <source>
        <dbReference type="Pfam" id="PF01292"/>
    </source>
</evidence>
<keyword evidence="3" id="KW-0813">Transport</keyword>
<evidence type="ECO:0000256" key="2">
    <source>
        <dbReference type="ARBA" id="ARBA00004651"/>
    </source>
</evidence>
<keyword evidence="9 13" id="KW-1133">Transmembrane helix</keyword>
<keyword evidence="4" id="KW-1003">Cell membrane</keyword>
<dbReference type="SUPFAM" id="SSF81342">
    <property type="entry name" value="Transmembrane di-heme cytochromes"/>
    <property type="match status" value="1"/>
</dbReference>
<dbReference type="KEGG" id="orm:HTY61_03755"/>
<protein>
    <submittedName>
        <fullName evidence="15">Cytochrome b/b6 domain-containing protein</fullName>
    </submittedName>
</protein>
<keyword evidence="6 13" id="KW-0812">Transmembrane</keyword>
<dbReference type="InterPro" id="IPR011577">
    <property type="entry name" value="Cyt_b561_bac/Ni-Hgenase"/>
</dbReference>
<dbReference type="PANTHER" id="PTHR30529">
    <property type="entry name" value="CYTOCHROME B561"/>
    <property type="match status" value="1"/>
</dbReference>
<dbReference type="GO" id="GO:0009055">
    <property type="term" value="F:electron transfer activity"/>
    <property type="evidence" value="ECO:0007669"/>
    <property type="project" value="InterPro"/>
</dbReference>
<evidence type="ECO:0000256" key="4">
    <source>
        <dbReference type="ARBA" id="ARBA00022475"/>
    </source>
</evidence>
<keyword evidence="5" id="KW-0349">Heme</keyword>
<evidence type="ECO:0000313" key="15">
    <source>
        <dbReference type="EMBL" id="QKV17646.1"/>
    </source>
</evidence>
<evidence type="ECO:0000256" key="7">
    <source>
        <dbReference type="ARBA" id="ARBA00022723"/>
    </source>
</evidence>
<evidence type="ECO:0000256" key="13">
    <source>
        <dbReference type="SAM" id="Phobius"/>
    </source>
</evidence>
<reference evidence="15 16" key="1">
    <citation type="submission" date="2020-06" db="EMBL/GenBank/DDBJ databases">
        <title>Oricola thermophila sp. nov. isolated from a tidal sediments.</title>
        <authorList>
            <person name="Kwon K.K."/>
            <person name="Yang S.-H."/>
            <person name="Park M.-J."/>
        </authorList>
    </citation>
    <scope>NUCLEOTIDE SEQUENCE [LARGE SCALE GENOMIC DNA]</scope>
    <source>
        <strain evidence="15 16">MEBiC13590</strain>
    </source>
</reference>
<sequence length="178" mass="19369">MARQLFDIRDSQAGYCRTSIIVHWLTAIAVAFLYVSQEREWTALHLGAGLIVAPVFLFGACWRIRRGFPRVPDQPLALNLAERLVMIGILACLLAVAVTGILVPPLDGNALSIFGLLSLDVPLPADPVWSGIVKQIHATAGDAFIPLVGLHVLGALMHRFVWKDRVPARVIRPAPGGR</sequence>
<dbReference type="GO" id="GO:0046872">
    <property type="term" value="F:metal ion binding"/>
    <property type="evidence" value="ECO:0007669"/>
    <property type="project" value="UniProtKB-KW"/>
</dbReference>
<dbReference type="EMBL" id="CP054836">
    <property type="protein sequence ID" value="QKV17646.1"/>
    <property type="molecule type" value="Genomic_DNA"/>
</dbReference>
<evidence type="ECO:0000256" key="8">
    <source>
        <dbReference type="ARBA" id="ARBA00022982"/>
    </source>
</evidence>
<keyword evidence="16" id="KW-1185">Reference proteome</keyword>
<evidence type="ECO:0000256" key="11">
    <source>
        <dbReference type="ARBA" id="ARBA00023136"/>
    </source>
</evidence>
<feature type="transmembrane region" description="Helical" evidence="13">
    <location>
        <begin position="43"/>
        <end position="64"/>
    </location>
</feature>
<keyword evidence="10" id="KW-0408">Iron</keyword>
<evidence type="ECO:0000256" key="5">
    <source>
        <dbReference type="ARBA" id="ARBA00022617"/>
    </source>
</evidence>
<comment type="subcellular location">
    <subcellularLocation>
        <location evidence="2">Cell membrane</location>
        <topology evidence="2">Multi-pass membrane protein</topology>
    </subcellularLocation>
</comment>
<dbReference type="GO" id="GO:0022904">
    <property type="term" value="P:respiratory electron transport chain"/>
    <property type="evidence" value="ECO:0007669"/>
    <property type="project" value="InterPro"/>
</dbReference>
<comment type="similarity">
    <text evidence="12">Belongs to the cytochrome b561 family.</text>
</comment>
<dbReference type="Pfam" id="PF01292">
    <property type="entry name" value="Ni_hydr_CYTB"/>
    <property type="match status" value="1"/>
</dbReference>
<name>A0A6N1V9M3_9HYPH</name>
<dbReference type="RefSeq" id="WP_175275543.1">
    <property type="nucleotide sequence ID" value="NZ_CP054836.1"/>
</dbReference>
<dbReference type="InterPro" id="IPR052168">
    <property type="entry name" value="Cytochrome_b561_oxidase"/>
</dbReference>
<keyword evidence="7" id="KW-0479">Metal-binding</keyword>
<dbReference type="InterPro" id="IPR016174">
    <property type="entry name" value="Di-haem_cyt_TM"/>
</dbReference>
<evidence type="ECO:0000256" key="9">
    <source>
        <dbReference type="ARBA" id="ARBA00022989"/>
    </source>
</evidence>
<keyword evidence="11 13" id="KW-0472">Membrane</keyword>
<feature type="domain" description="Cytochrome b561 bacterial/Ni-hydrogenase" evidence="14">
    <location>
        <begin position="17"/>
        <end position="171"/>
    </location>
</feature>
<organism evidence="15 16">
    <name type="scientific">Oricola thermophila</name>
    <dbReference type="NCBI Taxonomy" id="2742145"/>
    <lineage>
        <taxon>Bacteria</taxon>
        <taxon>Pseudomonadati</taxon>
        <taxon>Pseudomonadota</taxon>
        <taxon>Alphaproteobacteria</taxon>
        <taxon>Hyphomicrobiales</taxon>
        <taxon>Ahrensiaceae</taxon>
        <taxon>Oricola</taxon>
    </lineage>
</organism>
<evidence type="ECO:0000313" key="16">
    <source>
        <dbReference type="Proteomes" id="UP000509367"/>
    </source>
</evidence>
<feature type="transmembrane region" description="Helical" evidence="13">
    <location>
        <begin position="143"/>
        <end position="162"/>
    </location>
</feature>
<dbReference type="GO" id="GO:0020037">
    <property type="term" value="F:heme binding"/>
    <property type="evidence" value="ECO:0007669"/>
    <property type="project" value="TreeGrafter"/>
</dbReference>
<dbReference type="Proteomes" id="UP000509367">
    <property type="component" value="Chromosome"/>
</dbReference>
<accession>A0A6N1V9M3</accession>